<evidence type="ECO:0000313" key="2">
    <source>
        <dbReference type="EMBL" id="RED32675.1"/>
    </source>
</evidence>
<dbReference type="RefSeq" id="WP_114358593.1">
    <property type="nucleotide sequence ID" value="NZ_QRDT01000012.1"/>
</dbReference>
<accession>A0A336JPP5</accession>
<evidence type="ECO:0008006" key="6">
    <source>
        <dbReference type="Google" id="ProtNLM"/>
    </source>
</evidence>
<name>A0A336JPP5_9BRAD</name>
<dbReference type="EMBL" id="UFQQ01000012">
    <property type="protein sequence ID" value="SSW91570.1"/>
    <property type="molecule type" value="Genomic_DNA"/>
</dbReference>
<feature type="signal peptide" evidence="1">
    <location>
        <begin position="1"/>
        <end position="21"/>
    </location>
</feature>
<evidence type="ECO:0000313" key="3">
    <source>
        <dbReference type="EMBL" id="SSW91570.1"/>
    </source>
</evidence>
<proteinExistence type="predicted"/>
<sequence length="182" mass="20074">MLRIAVMCLIASLATAGSVRAADTERLLLQSPKGFKLAADTANDKESTTVLVPGGENIANATTRITAQTLFRQAEQSPEAYRAARQKAAIAACPGARFEDLRHGNENLYPMVMWSESCPSAKDDGKPSLSWWKAVQGRENFYVLRLAADAEPAPKQRKLWTKFFELSRVCDSRVPGQRCKTK</sequence>
<evidence type="ECO:0000313" key="4">
    <source>
        <dbReference type="Proteomes" id="UP000252631"/>
    </source>
</evidence>
<dbReference type="OrthoDB" id="6116092at2"/>
<protein>
    <recommendedName>
        <fullName evidence="6">Secreted protein</fullName>
    </recommendedName>
</protein>
<dbReference type="Proteomes" id="UP000256343">
    <property type="component" value="Unassembled WGS sequence"/>
</dbReference>
<reference evidence="3 4" key="1">
    <citation type="submission" date="2017-08" db="EMBL/GenBank/DDBJ databases">
        <authorList>
            <person name="de Groot N.N."/>
        </authorList>
    </citation>
    <scope>NUCLEOTIDE SEQUENCE [LARGE SCALE GENOMIC DNA]</scope>
    <source>
        <strain evidence="3 4">JA575</strain>
    </source>
</reference>
<dbReference type="Proteomes" id="UP000252631">
    <property type="component" value="Unassembled WGS sequence"/>
</dbReference>
<feature type="chain" id="PRO_5016464163" description="Secreted protein" evidence="1">
    <location>
        <begin position="22"/>
        <end position="182"/>
    </location>
</feature>
<dbReference type="EMBL" id="QRDT01000012">
    <property type="protein sequence ID" value="RED32675.1"/>
    <property type="molecule type" value="Genomic_DNA"/>
</dbReference>
<reference evidence="2 5" key="2">
    <citation type="submission" date="2018-07" db="EMBL/GenBank/DDBJ databases">
        <title>Genomic Encyclopedia of Archaeal and Bacterial Type Strains, Phase II (KMG-II): from individual species to whole genera.</title>
        <authorList>
            <person name="Goeker M."/>
        </authorList>
    </citation>
    <scope>NUCLEOTIDE SEQUENCE [LARGE SCALE GENOMIC DNA]</scope>
    <source>
        <strain evidence="2 5">JA575</strain>
    </source>
</reference>
<keyword evidence="5" id="KW-1185">Reference proteome</keyword>
<dbReference type="AlphaFoldDB" id="A0A336JPP5"/>
<keyword evidence="1" id="KW-0732">Signal</keyword>
<organism evidence="3 4">
    <name type="scientific">Rhodopseudomonas pentothenatexigens</name>
    <dbReference type="NCBI Taxonomy" id="999699"/>
    <lineage>
        <taxon>Bacteria</taxon>
        <taxon>Pseudomonadati</taxon>
        <taxon>Pseudomonadota</taxon>
        <taxon>Alphaproteobacteria</taxon>
        <taxon>Hyphomicrobiales</taxon>
        <taxon>Nitrobacteraceae</taxon>
        <taxon>Rhodopseudomonas</taxon>
    </lineage>
</organism>
<evidence type="ECO:0000313" key="5">
    <source>
        <dbReference type="Proteomes" id="UP000256343"/>
    </source>
</evidence>
<gene>
    <name evidence="2" type="ORF">BJ125_112154</name>
    <name evidence="3" type="ORF">SAMN05892882_112154</name>
</gene>
<evidence type="ECO:0000256" key="1">
    <source>
        <dbReference type="SAM" id="SignalP"/>
    </source>
</evidence>